<organism evidence="1 2">
    <name type="scientific">Klebsiella phage vB_KvM-Eowyn</name>
    <dbReference type="NCBI Taxonomy" id="2762819"/>
    <lineage>
        <taxon>Viruses</taxon>
        <taxon>Duplodnaviria</taxon>
        <taxon>Heunggongvirae</taxon>
        <taxon>Uroviricota</taxon>
        <taxon>Caudoviricetes</taxon>
        <taxon>Chimalliviridae</taxon>
        <taxon>Eowynvirus</taxon>
        <taxon>Eowynvirus eowyn</taxon>
    </lineage>
</organism>
<dbReference type="EMBL" id="LR881104">
    <property type="protein sequence ID" value="CAD5236072.1"/>
    <property type="molecule type" value="Genomic_DNA"/>
</dbReference>
<reference evidence="1 2" key="1">
    <citation type="submission" date="2020-09" db="EMBL/GenBank/DDBJ databases">
        <authorList>
            <person name="Jameson E."/>
        </authorList>
    </citation>
    <scope>NUCLEOTIDE SEQUENCE [LARGE SCALE GENOMIC DNA]</scope>
</reference>
<gene>
    <name evidence="1" type="ORF">LLCLJKAH_00083</name>
</gene>
<protein>
    <submittedName>
        <fullName evidence="1">Uncharacterized protein</fullName>
    </submittedName>
</protein>
<accession>A0A7R8MJH4</accession>
<name>A0A7R8MJH4_9CAUD</name>
<proteinExistence type="predicted"/>
<sequence>MLATLTKTENKWLIIDLCGLIQEIADRVQRFRLDPDKLISIAVFHLNSRESPIVVDPVFENLEDDIRDNDAAWDLVEQQITLLIKQLELKVSADISSILQYEYLEDGLALKYCCEN</sequence>
<keyword evidence="2" id="KW-1185">Reference proteome</keyword>
<dbReference type="Proteomes" id="UP000596247">
    <property type="component" value="Chromosome"/>
</dbReference>
<evidence type="ECO:0000313" key="1">
    <source>
        <dbReference type="EMBL" id="CAD5236072.1"/>
    </source>
</evidence>
<evidence type="ECO:0000313" key="2">
    <source>
        <dbReference type="Proteomes" id="UP000596247"/>
    </source>
</evidence>